<keyword evidence="3" id="KW-1185">Reference proteome</keyword>
<reference evidence="3" key="1">
    <citation type="journal article" date="2013" name="Nature">
        <title>Draft genome of the wheat A-genome progenitor Triticum urartu.</title>
        <authorList>
            <person name="Ling H.Q."/>
            <person name="Zhao S."/>
            <person name="Liu D."/>
            <person name="Wang J."/>
            <person name="Sun H."/>
            <person name="Zhang C."/>
            <person name="Fan H."/>
            <person name="Li D."/>
            <person name="Dong L."/>
            <person name="Tao Y."/>
            <person name="Gao C."/>
            <person name="Wu H."/>
            <person name="Li Y."/>
            <person name="Cui Y."/>
            <person name="Guo X."/>
            <person name="Zheng S."/>
            <person name="Wang B."/>
            <person name="Yu K."/>
            <person name="Liang Q."/>
            <person name="Yang W."/>
            <person name="Lou X."/>
            <person name="Chen J."/>
            <person name="Feng M."/>
            <person name="Jian J."/>
            <person name="Zhang X."/>
            <person name="Luo G."/>
            <person name="Jiang Y."/>
            <person name="Liu J."/>
            <person name="Wang Z."/>
            <person name="Sha Y."/>
            <person name="Zhang B."/>
            <person name="Wu H."/>
            <person name="Tang D."/>
            <person name="Shen Q."/>
            <person name="Xue P."/>
            <person name="Zou S."/>
            <person name="Wang X."/>
            <person name="Liu X."/>
            <person name="Wang F."/>
            <person name="Yang Y."/>
            <person name="An X."/>
            <person name="Dong Z."/>
            <person name="Zhang K."/>
            <person name="Zhang X."/>
            <person name="Luo M.C."/>
            <person name="Dvorak J."/>
            <person name="Tong Y."/>
            <person name="Wang J."/>
            <person name="Yang H."/>
            <person name="Li Z."/>
            <person name="Wang D."/>
            <person name="Zhang A."/>
            <person name="Wang J."/>
        </authorList>
    </citation>
    <scope>NUCLEOTIDE SEQUENCE</scope>
    <source>
        <strain evidence="3">cv. G1812</strain>
    </source>
</reference>
<evidence type="ECO:0000313" key="3">
    <source>
        <dbReference type="Proteomes" id="UP000015106"/>
    </source>
</evidence>
<accession>A0A8R7R601</accession>
<proteinExistence type="predicted"/>
<feature type="transmembrane region" description="Helical" evidence="1">
    <location>
        <begin position="26"/>
        <end position="58"/>
    </location>
</feature>
<protein>
    <submittedName>
        <fullName evidence="2">Uncharacterized protein</fullName>
    </submittedName>
</protein>
<dbReference type="Gramene" id="TuG1812G0700005349.01.T01">
    <property type="protein sequence ID" value="TuG1812G0700005349.01.T01.cds314030"/>
    <property type="gene ID" value="TuG1812G0700005349.01"/>
</dbReference>
<dbReference type="AlphaFoldDB" id="A0A8R7R601"/>
<dbReference type="Proteomes" id="UP000015106">
    <property type="component" value="Chromosome 7"/>
</dbReference>
<reference evidence="2" key="3">
    <citation type="submission" date="2022-06" db="UniProtKB">
        <authorList>
            <consortium name="EnsemblPlants"/>
        </authorList>
    </citation>
    <scope>IDENTIFICATION</scope>
</reference>
<reference evidence="2" key="2">
    <citation type="submission" date="2018-03" db="EMBL/GenBank/DDBJ databases">
        <title>The Triticum urartu genome reveals the dynamic nature of wheat genome evolution.</title>
        <authorList>
            <person name="Ling H."/>
            <person name="Ma B."/>
            <person name="Shi X."/>
            <person name="Liu H."/>
            <person name="Dong L."/>
            <person name="Sun H."/>
            <person name="Cao Y."/>
            <person name="Gao Q."/>
            <person name="Zheng S."/>
            <person name="Li Y."/>
            <person name="Yu Y."/>
            <person name="Du H."/>
            <person name="Qi M."/>
            <person name="Li Y."/>
            <person name="Yu H."/>
            <person name="Cui Y."/>
            <person name="Wang N."/>
            <person name="Chen C."/>
            <person name="Wu H."/>
            <person name="Zhao Y."/>
            <person name="Zhang J."/>
            <person name="Li Y."/>
            <person name="Zhou W."/>
            <person name="Zhang B."/>
            <person name="Hu W."/>
            <person name="Eijk M."/>
            <person name="Tang J."/>
            <person name="Witsenboer H."/>
            <person name="Zhao S."/>
            <person name="Li Z."/>
            <person name="Zhang A."/>
            <person name="Wang D."/>
            <person name="Liang C."/>
        </authorList>
    </citation>
    <scope>NUCLEOTIDE SEQUENCE [LARGE SCALE GENOMIC DNA]</scope>
    <source>
        <strain evidence="2">cv. G1812</strain>
    </source>
</reference>
<name>A0A8R7R601_TRIUA</name>
<keyword evidence="1" id="KW-0812">Transmembrane</keyword>
<organism evidence="2 3">
    <name type="scientific">Triticum urartu</name>
    <name type="common">Red wild einkorn</name>
    <name type="synonym">Crithodium urartu</name>
    <dbReference type="NCBI Taxonomy" id="4572"/>
    <lineage>
        <taxon>Eukaryota</taxon>
        <taxon>Viridiplantae</taxon>
        <taxon>Streptophyta</taxon>
        <taxon>Embryophyta</taxon>
        <taxon>Tracheophyta</taxon>
        <taxon>Spermatophyta</taxon>
        <taxon>Magnoliopsida</taxon>
        <taxon>Liliopsida</taxon>
        <taxon>Poales</taxon>
        <taxon>Poaceae</taxon>
        <taxon>BOP clade</taxon>
        <taxon>Pooideae</taxon>
        <taxon>Triticodae</taxon>
        <taxon>Triticeae</taxon>
        <taxon>Triticinae</taxon>
        <taxon>Triticum</taxon>
    </lineage>
</organism>
<dbReference type="EnsemblPlants" id="TuG1812G0700005349.01.T01">
    <property type="protein sequence ID" value="TuG1812G0700005349.01.T01.cds314030"/>
    <property type="gene ID" value="TuG1812G0700005349.01"/>
</dbReference>
<keyword evidence="1" id="KW-0472">Membrane</keyword>
<evidence type="ECO:0000313" key="2">
    <source>
        <dbReference type="EnsemblPlants" id="TuG1812G0700005349.01.T01.cds314030"/>
    </source>
</evidence>
<sequence>MTTNSYGFCMPRNAFPSLVNVKKYCLYCYCLMFCQILVTPQFLCTIWFCLTAILVFYISPMLHCAT</sequence>
<keyword evidence="1" id="KW-1133">Transmembrane helix</keyword>
<evidence type="ECO:0000256" key="1">
    <source>
        <dbReference type="SAM" id="Phobius"/>
    </source>
</evidence>